<feature type="compositionally biased region" description="Basic and acidic residues" evidence="1">
    <location>
        <begin position="157"/>
        <end position="183"/>
    </location>
</feature>
<dbReference type="RefSeq" id="XP_005760867.1">
    <property type="nucleotide sequence ID" value="XM_005760810.1"/>
</dbReference>
<dbReference type="Proteomes" id="UP000013827">
    <property type="component" value="Unassembled WGS sequence"/>
</dbReference>
<feature type="compositionally biased region" description="Basic residues" evidence="1">
    <location>
        <begin position="31"/>
        <end position="41"/>
    </location>
</feature>
<reference evidence="3" key="1">
    <citation type="journal article" date="2013" name="Nature">
        <title>Pan genome of the phytoplankton Emiliania underpins its global distribution.</title>
        <authorList>
            <person name="Read B.A."/>
            <person name="Kegel J."/>
            <person name="Klute M.J."/>
            <person name="Kuo A."/>
            <person name="Lefebvre S.C."/>
            <person name="Maumus F."/>
            <person name="Mayer C."/>
            <person name="Miller J."/>
            <person name="Monier A."/>
            <person name="Salamov A."/>
            <person name="Young J."/>
            <person name="Aguilar M."/>
            <person name="Claverie J.M."/>
            <person name="Frickenhaus S."/>
            <person name="Gonzalez K."/>
            <person name="Herman E.K."/>
            <person name="Lin Y.C."/>
            <person name="Napier J."/>
            <person name="Ogata H."/>
            <person name="Sarno A.F."/>
            <person name="Shmutz J."/>
            <person name="Schroeder D."/>
            <person name="de Vargas C."/>
            <person name="Verret F."/>
            <person name="von Dassow P."/>
            <person name="Valentin K."/>
            <person name="Van de Peer Y."/>
            <person name="Wheeler G."/>
            <person name="Dacks J.B."/>
            <person name="Delwiche C.F."/>
            <person name="Dyhrman S.T."/>
            <person name="Glockner G."/>
            <person name="John U."/>
            <person name="Richards T."/>
            <person name="Worden A.Z."/>
            <person name="Zhang X."/>
            <person name="Grigoriev I.V."/>
            <person name="Allen A.E."/>
            <person name="Bidle K."/>
            <person name="Borodovsky M."/>
            <person name="Bowler C."/>
            <person name="Brownlee C."/>
            <person name="Cock J.M."/>
            <person name="Elias M."/>
            <person name="Gladyshev V.N."/>
            <person name="Groth M."/>
            <person name="Guda C."/>
            <person name="Hadaegh A."/>
            <person name="Iglesias-Rodriguez M.D."/>
            <person name="Jenkins J."/>
            <person name="Jones B.M."/>
            <person name="Lawson T."/>
            <person name="Leese F."/>
            <person name="Lindquist E."/>
            <person name="Lobanov A."/>
            <person name="Lomsadze A."/>
            <person name="Malik S.B."/>
            <person name="Marsh M.E."/>
            <person name="Mackinder L."/>
            <person name="Mock T."/>
            <person name="Mueller-Roeber B."/>
            <person name="Pagarete A."/>
            <person name="Parker M."/>
            <person name="Probert I."/>
            <person name="Quesneville H."/>
            <person name="Raines C."/>
            <person name="Rensing S.A."/>
            <person name="Riano-Pachon D.M."/>
            <person name="Richier S."/>
            <person name="Rokitta S."/>
            <person name="Shiraiwa Y."/>
            <person name="Soanes D.M."/>
            <person name="van der Giezen M."/>
            <person name="Wahlund T.M."/>
            <person name="Williams B."/>
            <person name="Wilson W."/>
            <person name="Wolfe G."/>
            <person name="Wurch L.L."/>
        </authorList>
    </citation>
    <scope>NUCLEOTIDE SEQUENCE</scope>
</reference>
<dbReference type="EnsemblProtists" id="EOD08438">
    <property type="protein sequence ID" value="EOD08438"/>
    <property type="gene ID" value="EMIHUDRAFT_438357"/>
</dbReference>
<dbReference type="PaxDb" id="2903-EOD08438"/>
<keyword evidence="3" id="KW-1185">Reference proteome</keyword>
<feature type="region of interest" description="Disordered" evidence="1">
    <location>
        <begin position="1"/>
        <end position="254"/>
    </location>
</feature>
<feature type="compositionally biased region" description="Low complexity" evidence="1">
    <location>
        <begin position="52"/>
        <end position="62"/>
    </location>
</feature>
<dbReference type="AlphaFoldDB" id="A0A0D3IB03"/>
<dbReference type="HOGENOM" id="CLU_1096648_0_0_1"/>
<proteinExistence type="predicted"/>
<feature type="compositionally biased region" description="Basic and acidic residues" evidence="1">
    <location>
        <begin position="1"/>
        <end position="10"/>
    </location>
</feature>
<sequence length="254" mass="28305">FSFESRRPFEHVTCVPRARPQQGQHASPAGRSHRRPRRRQGGKGWQGRRQGRWQGWWPWRTRPALRRRPQRPIYSVRAGGATAAEVRPPATSHGVERRRDGPESRHQVCHDRGREARGDGCARPALRRRPQRPILDQSRRSDGGGDTELRPPATSHGVERRRDGPESRHQVCHDRGREARGDGCARPALRRRPQRPILDQSRRSDGGGVAAAGDLPLDHAADPSTSTCGLPSRRRRRSAAHPEPAGAAWAGAGA</sequence>
<name>A0A0D3IB03_EMIH1</name>
<accession>A0A0D3IB03</accession>
<reference evidence="2" key="2">
    <citation type="submission" date="2024-10" db="UniProtKB">
        <authorList>
            <consortium name="EnsemblProtists"/>
        </authorList>
    </citation>
    <scope>IDENTIFICATION</scope>
</reference>
<evidence type="ECO:0000313" key="3">
    <source>
        <dbReference type="Proteomes" id="UP000013827"/>
    </source>
</evidence>
<feature type="compositionally biased region" description="Low complexity" evidence="1">
    <location>
        <begin position="241"/>
        <end position="254"/>
    </location>
</feature>
<organism evidence="2 3">
    <name type="scientific">Emiliania huxleyi (strain CCMP1516)</name>
    <dbReference type="NCBI Taxonomy" id="280463"/>
    <lineage>
        <taxon>Eukaryota</taxon>
        <taxon>Haptista</taxon>
        <taxon>Haptophyta</taxon>
        <taxon>Prymnesiophyceae</taxon>
        <taxon>Isochrysidales</taxon>
        <taxon>Noelaerhabdaceae</taxon>
        <taxon>Emiliania</taxon>
    </lineage>
</organism>
<feature type="compositionally biased region" description="Basic and acidic residues" evidence="1">
    <location>
        <begin position="94"/>
        <end position="120"/>
    </location>
</feature>
<dbReference type="KEGG" id="ehx:EMIHUDRAFT_438357"/>
<evidence type="ECO:0000313" key="2">
    <source>
        <dbReference type="EnsemblProtists" id="EOD08438"/>
    </source>
</evidence>
<feature type="compositionally biased region" description="Basic and acidic residues" evidence="1">
    <location>
        <begin position="137"/>
        <end position="149"/>
    </location>
</feature>
<protein>
    <submittedName>
        <fullName evidence="2">Uncharacterized protein</fullName>
    </submittedName>
</protein>
<dbReference type="GeneID" id="17254525"/>
<evidence type="ECO:0000256" key="1">
    <source>
        <dbReference type="SAM" id="MobiDB-lite"/>
    </source>
</evidence>